<evidence type="ECO:0000256" key="1">
    <source>
        <dbReference type="SAM" id="Coils"/>
    </source>
</evidence>
<accession>A0A5N5QBR1</accession>
<evidence type="ECO:0000256" key="2">
    <source>
        <dbReference type="SAM" id="MobiDB-lite"/>
    </source>
</evidence>
<reference evidence="4 5" key="1">
    <citation type="journal article" date="2019" name="Fungal Biol. Biotechnol.">
        <title>Draft genome sequence of fastidious pathogen Ceratobasidium theobromae, which causes vascular-streak dieback in Theobroma cacao.</title>
        <authorList>
            <person name="Ali S.S."/>
            <person name="Asman A."/>
            <person name="Shao J."/>
            <person name="Firmansyah A.P."/>
            <person name="Susilo A.W."/>
            <person name="Rosmana A."/>
            <person name="McMahon P."/>
            <person name="Junaid M."/>
            <person name="Guest D."/>
            <person name="Kheng T.Y."/>
            <person name="Meinhardt L.W."/>
            <person name="Bailey B.A."/>
        </authorList>
    </citation>
    <scope>NUCLEOTIDE SEQUENCE [LARGE SCALE GENOMIC DNA]</scope>
    <source>
        <strain evidence="4 5">CT2</strain>
    </source>
</reference>
<keyword evidence="3" id="KW-0812">Transmembrane</keyword>
<dbReference type="OrthoDB" id="3173702at2759"/>
<evidence type="ECO:0000313" key="5">
    <source>
        <dbReference type="Proteomes" id="UP000383932"/>
    </source>
</evidence>
<dbReference type="Gene3D" id="1.20.1170.10">
    <property type="match status" value="1"/>
</dbReference>
<dbReference type="SUPFAM" id="SSF58100">
    <property type="entry name" value="Bacterial hemolysins"/>
    <property type="match status" value="1"/>
</dbReference>
<evidence type="ECO:0000256" key="3">
    <source>
        <dbReference type="SAM" id="Phobius"/>
    </source>
</evidence>
<keyword evidence="5" id="KW-1185">Reference proteome</keyword>
<keyword evidence="3" id="KW-1133">Transmembrane helix</keyword>
<protein>
    <recommendedName>
        <fullName evidence="6">Transmembrane protein</fullName>
    </recommendedName>
</protein>
<dbReference type="EMBL" id="SSOP01000364">
    <property type="protein sequence ID" value="KAB5588817.1"/>
    <property type="molecule type" value="Genomic_DNA"/>
</dbReference>
<feature type="transmembrane region" description="Helical" evidence="3">
    <location>
        <begin position="244"/>
        <end position="268"/>
    </location>
</feature>
<comment type="caution">
    <text evidence="4">The sequence shown here is derived from an EMBL/GenBank/DDBJ whole genome shotgun (WGS) entry which is preliminary data.</text>
</comment>
<dbReference type="AlphaFoldDB" id="A0A5N5QBR1"/>
<name>A0A5N5QBR1_9AGAM</name>
<organism evidence="4 5">
    <name type="scientific">Ceratobasidium theobromae</name>
    <dbReference type="NCBI Taxonomy" id="1582974"/>
    <lineage>
        <taxon>Eukaryota</taxon>
        <taxon>Fungi</taxon>
        <taxon>Dikarya</taxon>
        <taxon>Basidiomycota</taxon>
        <taxon>Agaricomycotina</taxon>
        <taxon>Agaricomycetes</taxon>
        <taxon>Cantharellales</taxon>
        <taxon>Ceratobasidiaceae</taxon>
        <taxon>Ceratobasidium</taxon>
    </lineage>
</organism>
<gene>
    <name evidence="4" type="ORF">CTheo_7739</name>
</gene>
<feature type="transmembrane region" description="Helical" evidence="3">
    <location>
        <begin position="274"/>
        <end position="295"/>
    </location>
</feature>
<keyword evidence="1" id="KW-0175">Coiled coil</keyword>
<feature type="coiled-coil region" evidence="1">
    <location>
        <begin position="297"/>
        <end position="344"/>
    </location>
</feature>
<feature type="region of interest" description="Disordered" evidence="2">
    <location>
        <begin position="160"/>
        <end position="180"/>
    </location>
</feature>
<evidence type="ECO:0008006" key="6">
    <source>
        <dbReference type="Google" id="ProtNLM"/>
    </source>
</evidence>
<sequence length="415" mass="45553">MAAVAELTHEQALDEIKKIKDLMTPELQVKANVAMLNKAATPDTTEKLLEAVKELSDGAKKVYQAFNEVFIGLEEVDKNNYTDEHGKPLEKLHLKWDDYRNRFIKLVWESRKCASETAAYTRDFFQNYLPALESIIKRAEDHPESWESSVAQAKAALKSFSEKPNPSQARSPRPVPPGSDPFTIAQIHSQDFLTLKDEISAFASTFGSFAKFKEGELGREIKILSGKIDALTVEVEMYSEIIKYLGIAIGGTVAGTAAIAAGLVAGLGPLGIKLAAAVLIVGTLVVIGEVTALIVHLEKKADVSKELEEKKAEKKRLESDLKELQRLQSKLKDQQTNIDIIINNLDKFANIWATVAASATEVRLLLENAASPDPTMLEILKNQIATLKSCYSNIYQALSLYATNVADSGIPNPGQ</sequence>
<dbReference type="Proteomes" id="UP000383932">
    <property type="component" value="Unassembled WGS sequence"/>
</dbReference>
<proteinExistence type="predicted"/>
<evidence type="ECO:0000313" key="4">
    <source>
        <dbReference type="EMBL" id="KAB5588817.1"/>
    </source>
</evidence>
<keyword evidence="3" id="KW-0472">Membrane</keyword>